<sequence>MPCCLLAGYLAAGAHRLWRRLRGRSEQTVEFPPTAYRAGPAAAAPISGVPEYEAAA</sequence>
<organism evidence="1 2">
    <name type="scientific">Nocardia beijingensis</name>
    <dbReference type="NCBI Taxonomy" id="95162"/>
    <lineage>
        <taxon>Bacteria</taxon>
        <taxon>Bacillati</taxon>
        <taxon>Actinomycetota</taxon>
        <taxon>Actinomycetes</taxon>
        <taxon>Mycobacteriales</taxon>
        <taxon>Nocardiaceae</taxon>
        <taxon>Nocardia</taxon>
    </lineage>
</organism>
<evidence type="ECO:0000313" key="2">
    <source>
        <dbReference type="Proteomes" id="UP001611450"/>
    </source>
</evidence>
<protein>
    <submittedName>
        <fullName evidence="1">Uncharacterized protein</fullName>
    </submittedName>
</protein>
<gene>
    <name evidence="1" type="ORF">ACH47G_05585</name>
</gene>
<comment type="caution">
    <text evidence="1">The sequence shown here is derived from an EMBL/GenBank/DDBJ whole genome shotgun (WGS) entry which is preliminary data.</text>
</comment>
<proteinExistence type="predicted"/>
<dbReference type="RefSeq" id="WP_396945419.1">
    <property type="nucleotide sequence ID" value="NZ_JBIRXV010000001.1"/>
</dbReference>
<name>A0ABW7WDT2_9NOCA</name>
<dbReference type="EMBL" id="JBIRXV010000001">
    <property type="protein sequence ID" value="MFI2319942.1"/>
    <property type="molecule type" value="Genomic_DNA"/>
</dbReference>
<accession>A0ABW7WDT2</accession>
<evidence type="ECO:0000313" key="1">
    <source>
        <dbReference type="EMBL" id="MFI2319942.1"/>
    </source>
</evidence>
<reference evidence="1 2" key="1">
    <citation type="submission" date="2024-10" db="EMBL/GenBank/DDBJ databases">
        <title>The Natural Products Discovery Center: Release of the First 8490 Sequenced Strains for Exploring Actinobacteria Biosynthetic Diversity.</title>
        <authorList>
            <person name="Kalkreuter E."/>
            <person name="Kautsar S.A."/>
            <person name="Yang D."/>
            <person name="Bader C.D."/>
            <person name="Teijaro C.N."/>
            <person name="Fluegel L."/>
            <person name="Davis C.M."/>
            <person name="Simpson J.R."/>
            <person name="Lauterbach L."/>
            <person name="Steele A.D."/>
            <person name="Gui C."/>
            <person name="Meng S."/>
            <person name="Li G."/>
            <person name="Viehrig K."/>
            <person name="Ye F."/>
            <person name="Su P."/>
            <person name="Kiefer A.F."/>
            <person name="Nichols A."/>
            <person name="Cepeda A.J."/>
            <person name="Yan W."/>
            <person name="Fan B."/>
            <person name="Jiang Y."/>
            <person name="Adhikari A."/>
            <person name="Zheng C.-J."/>
            <person name="Schuster L."/>
            <person name="Cowan T.M."/>
            <person name="Smanski M.J."/>
            <person name="Chevrette M.G."/>
            <person name="De Carvalho L.P.S."/>
            <person name="Shen B."/>
        </authorList>
    </citation>
    <scope>NUCLEOTIDE SEQUENCE [LARGE SCALE GENOMIC DNA]</scope>
    <source>
        <strain evidence="1 2">NPDC019626</strain>
    </source>
</reference>
<keyword evidence="2" id="KW-1185">Reference proteome</keyword>
<dbReference type="Proteomes" id="UP001611450">
    <property type="component" value="Unassembled WGS sequence"/>
</dbReference>